<evidence type="ECO:0000313" key="3">
    <source>
        <dbReference type="EMBL" id="EAS06820.1"/>
    </source>
</evidence>
<evidence type="ECO:0008006" key="5">
    <source>
        <dbReference type="Google" id="ProtNLM"/>
    </source>
</evidence>
<gene>
    <name evidence="3" type="ORF">TTHERM_00903870</name>
</gene>
<organism evidence="3 4">
    <name type="scientific">Tetrahymena thermophila (strain SB210)</name>
    <dbReference type="NCBI Taxonomy" id="312017"/>
    <lineage>
        <taxon>Eukaryota</taxon>
        <taxon>Sar</taxon>
        <taxon>Alveolata</taxon>
        <taxon>Ciliophora</taxon>
        <taxon>Intramacronucleata</taxon>
        <taxon>Oligohymenophorea</taxon>
        <taxon>Hymenostomatida</taxon>
        <taxon>Tetrahymenina</taxon>
        <taxon>Tetrahymenidae</taxon>
        <taxon>Tetrahymena</taxon>
    </lineage>
</organism>
<sequence length="134" mass="15160">MNKLLALLLVALLVCQATAFSFRLSDSGEDSGEDKGEDQGEFSGSWYEQVNTDQGEAVDQGEYHGNYFFYDNGEINITAFYQKSSYNREDHGEYIYDSDKLYDNGELLHVGQAGHLSKEQVSNLVLKRLRNKSN</sequence>
<dbReference type="InParanoid" id="Q24GB0"/>
<protein>
    <recommendedName>
        <fullName evidence="5">Transmembrane protein</fullName>
    </recommendedName>
</protein>
<dbReference type="GeneID" id="7844190"/>
<evidence type="ECO:0000256" key="1">
    <source>
        <dbReference type="SAM" id="MobiDB-lite"/>
    </source>
</evidence>
<feature type="region of interest" description="Disordered" evidence="1">
    <location>
        <begin position="26"/>
        <end position="46"/>
    </location>
</feature>
<reference evidence="4" key="1">
    <citation type="journal article" date="2006" name="PLoS Biol.">
        <title>Macronuclear genome sequence of the ciliate Tetrahymena thermophila, a model eukaryote.</title>
        <authorList>
            <person name="Eisen J.A."/>
            <person name="Coyne R.S."/>
            <person name="Wu M."/>
            <person name="Wu D."/>
            <person name="Thiagarajan M."/>
            <person name="Wortman J.R."/>
            <person name="Badger J.H."/>
            <person name="Ren Q."/>
            <person name="Amedeo P."/>
            <person name="Jones K.M."/>
            <person name="Tallon L.J."/>
            <person name="Delcher A.L."/>
            <person name="Salzberg S.L."/>
            <person name="Silva J.C."/>
            <person name="Haas B.J."/>
            <person name="Majoros W.H."/>
            <person name="Farzad M."/>
            <person name="Carlton J.M."/>
            <person name="Smith R.K. Jr."/>
            <person name="Garg J."/>
            <person name="Pearlman R.E."/>
            <person name="Karrer K.M."/>
            <person name="Sun L."/>
            <person name="Manning G."/>
            <person name="Elde N.C."/>
            <person name="Turkewitz A.P."/>
            <person name="Asai D.J."/>
            <person name="Wilkes D.E."/>
            <person name="Wang Y."/>
            <person name="Cai H."/>
            <person name="Collins K."/>
            <person name="Stewart B.A."/>
            <person name="Lee S.R."/>
            <person name="Wilamowska K."/>
            <person name="Weinberg Z."/>
            <person name="Ruzzo W.L."/>
            <person name="Wloga D."/>
            <person name="Gaertig J."/>
            <person name="Frankel J."/>
            <person name="Tsao C.-C."/>
            <person name="Gorovsky M.A."/>
            <person name="Keeling P.J."/>
            <person name="Waller R.F."/>
            <person name="Patron N.J."/>
            <person name="Cherry J.M."/>
            <person name="Stover N.A."/>
            <person name="Krieger C.J."/>
            <person name="del Toro C."/>
            <person name="Ryder H.F."/>
            <person name="Williamson S.C."/>
            <person name="Barbeau R.A."/>
            <person name="Hamilton E.P."/>
            <person name="Orias E."/>
        </authorList>
    </citation>
    <scope>NUCLEOTIDE SEQUENCE [LARGE SCALE GENOMIC DNA]</scope>
    <source>
        <strain evidence="4">SB210</strain>
    </source>
</reference>
<evidence type="ECO:0000313" key="4">
    <source>
        <dbReference type="Proteomes" id="UP000009168"/>
    </source>
</evidence>
<dbReference type="Proteomes" id="UP000009168">
    <property type="component" value="Unassembled WGS sequence"/>
</dbReference>
<keyword evidence="2" id="KW-0732">Signal</keyword>
<feature type="signal peptide" evidence="2">
    <location>
        <begin position="1"/>
        <end position="19"/>
    </location>
</feature>
<name>Q24GB0_TETTS</name>
<keyword evidence="4" id="KW-1185">Reference proteome</keyword>
<dbReference type="RefSeq" id="XP_001027062.1">
    <property type="nucleotide sequence ID" value="XM_001027062.3"/>
</dbReference>
<proteinExistence type="predicted"/>
<evidence type="ECO:0000256" key="2">
    <source>
        <dbReference type="SAM" id="SignalP"/>
    </source>
</evidence>
<dbReference type="KEGG" id="tet:TTHERM_00903870"/>
<accession>Q24GB0</accession>
<dbReference type="HOGENOM" id="CLU_1647149_0_0_1"/>
<feature type="chain" id="PRO_5004202110" description="Transmembrane protein" evidence="2">
    <location>
        <begin position="20"/>
        <end position="134"/>
    </location>
</feature>
<dbReference type="EMBL" id="GG662258">
    <property type="protein sequence ID" value="EAS06820.1"/>
    <property type="molecule type" value="Genomic_DNA"/>
</dbReference>
<dbReference type="AlphaFoldDB" id="Q24GB0"/>